<evidence type="ECO:0000313" key="2">
    <source>
        <dbReference type="Proteomes" id="UP001141327"/>
    </source>
</evidence>
<keyword evidence="2" id="KW-1185">Reference proteome</keyword>
<dbReference type="Gene3D" id="3.80.10.10">
    <property type="entry name" value="Ribonuclease Inhibitor"/>
    <property type="match status" value="2"/>
</dbReference>
<reference evidence="1" key="1">
    <citation type="journal article" date="2022" name="bioRxiv">
        <title>Genomics of Preaxostyla Flagellates Illuminates Evolutionary Transitions and the Path Towards Mitochondrial Loss.</title>
        <authorList>
            <person name="Novak L.V.F."/>
            <person name="Treitli S.C."/>
            <person name="Pyrih J."/>
            <person name="Halakuc P."/>
            <person name="Pipaliya S.V."/>
            <person name="Vacek V."/>
            <person name="Brzon O."/>
            <person name="Soukal P."/>
            <person name="Eme L."/>
            <person name="Dacks J.B."/>
            <person name="Karnkowska A."/>
            <person name="Elias M."/>
            <person name="Hampl V."/>
        </authorList>
    </citation>
    <scope>NUCLEOTIDE SEQUENCE</scope>
    <source>
        <strain evidence="1">RCP-MX</strain>
    </source>
</reference>
<dbReference type="Proteomes" id="UP001141327">
    <property type="component" value="Unassembled WGS sequence"/>
</dbReference>
<name>A0ABQ8URK6_9EUKA</name>
<sequence length="677" mass="73223">MTTYVQLLSLSHPIRRAVLGTPRELLFDDSFEGEPLRPTADALAALIGPCKGLVRLSFRSAGSTLDPNVYGCGCTEAACAGWVDEAFGGHDQLAVLEYLPTCSECVIERILCHLPSLVDLRLGPSTLIRTHLLAAIARCCPHLQSLRIEAAAELNDIDGTALAPLAGSLQQLRISSGRLPASLAPFVSSLSAVETLHLSHCPPAALEPLASHLTRLSLQLGIFGLFSMLDNAREEDLPGPSFIRLERLTLEGCPPSWAALGRLLAANRTTLQRLKLTINDADTGLVPFLASLDTLPQLTHLKLIFVALPPGTDFTALPPGLFGRLEHLTLGMNVPAEPLTPRPFCITSDRLKCLHLLEMNIPLTLDCPALDELHLLSEGRMGPLTLKCPRLRLIQDLPEQLESSSLPGLVSASTHFCDPVWLPDLLAGSPRLWQITEMWLTRPDLLTMLCSSASLVNLHLSLGLAQMPNPLVLRLPGRLESLWLQLSLHNAAGPFDLHVEAPGLHLLSIESMDAGLEQLKCRLRCPALTCLCFMLTGCIASLELPGEGAQLRRLAIAGHWQPATILGLLTRQGSLLRHVDLVSTDDEWPQPVIAALDGLPRLTTLGLFISNAPSPLSLACPQLRTLKFYVAEGNADSEHRVVLACPLLEVLVGLRDPSRQLELAVPAPNLPPPDARP</sequence>
<accession>A0ABQ8URK6</accession>
<proteinExistence type="predicted"/>
<gene>
    <name evidence="1" type="ORF">PAPYR_2536</name>
</gene>
<dbReference type="SUPFAM" id="SSF52047">
    <property type="entry name" value="RNI-like"/>
    <property type="match status" value="1"/>
</dbReference>
<organism evidence="1 2">
    <name type="scientific">Paratrimastix pyriformis</name>
    <dbReference type="NCBI Taxonomy" id="342808"/>
    <lineage>
        <taxon>Eukaryota</taxon>
        <taxon>Metamonada</taxon>
        <taxon>Preaxostyla</taxon>
        <taxon>Paratrimastigidae</taxon>
        <taxon>Paratrimastix</taxon>
    </lineage>
</organism>
<comment type="caution">
    <text evidence="1">The sequence shown here is derived from an EMBL/GenBank/DDBJ whole genome shotgun (WGS) entry which is preliminary data.</text>
</comment>
<protein>
    <submittedName>
        <fullName evidence="1">Uncharacterized protein</fullName>
    </submittedName>
</protein>
<dbReference type="EMBL" id="JAPMOS010000009">
    <property type="protein sequence ID" value="KAJ4461091.1"/>
    <property type="molecule type" value="Genomic_DNA"/>
</dbReference>
<dbReference type="InterPro" id="IPR032675">
    <property type="entry name" value="LRR_dom_sf"/>
</dbReference>
<evidence type="ECO:0000313" key="1">
    <source>
        <dbReference type="EMBL" id="KAJ4461091.1"/>
    </source>
</evidence>